<keyword evidence="1" id="KW-0732">Signal</keyword>
<sequence length="258" mass="26904" precursor="true">MNTLMTRAIALTCFAWMTNAQAAVVQPSALLSEEYVFNSAVDTINNDRMINPVNGGDSLATALTAVHEFGGVYDGSFVTTDPGSFPSDFFDSLPDGDTDVDLVFDITGGGDTSLGSVILWNYENSGGSNISAGNHARTIELRFNSEADGSESFDGPATTVTLLPVWDGDEDDTNDLQGVNSAQAFSLGTPVTARYAMLSITDNYLGFQGITGGGDRVGLAEVRFASETVVPEPSTLSLLALAAATMVAGVARSSRTAA</sequence>
<dbReference type="Proteomes" id="UP000315750">
    <property type="component" value="Chromosome"/>
</dbReference>
<dbReference type="AlphaFoldDB" id="A0A518AMD1"/>
<dbReference type="InterPro" id="IPR013424">
    <property type="entry name" value="Ice-binding_C"/>
</dbReference>
<proteinExistence type="predicted"/>
<dbReference type="KEGG" id="amuc:Pan181_20820"/>
<feature type="signal peptide" evidence="1">
    <location>
        <begin position="1"/>
        <end position="22"/>
    </location>
</feature>
<dbReference type="OrthoDB" id="9857286at2"/>
<evidence type="ECO:0000313" key="4">
    <source>
        <dbReference type="Proteomes" id="UP000315750"/>
    </source>
</evidence>
<keyword evidence="4" id="KW-1185">Reference proteome</keyword>
<dbReference type="NCBIfam" id="TIGR02595">
    <property type="entry name" value="PEP_CTERM"/>
    <property type="match status" value="1"/>
</dbReference>
<evidence type="ECO:0000313" key="3">
    <source>
        <dbReference type="EMBL" id="QDU55885.1"/>
    </source>
</evidence>
<name>A0A518AMD1_9BACT</name>
<dbReference type="EMBL" id="CP036278">
    <property type="protein sequence ID" value="QDU55885.1"/>
    <property type="molecule type" value="Genomic_DNA"/>
</dbReference>
<dbReference type="Pfam" id="PF07589">
    <property type="entry name" value="PEP-CTERM"/>
    <property type="match status" value="1"/>
</dbReference>
<reference evidence="3 4" key="1">
    <citation type="submission" date="2019-02" db="EMBL/GenBank/DDBJ databases">
        <title>Deep-cultivation of Planctomycetes and their phenomic and genomic characterization uncovers novel biology.</title>
        <authorList>
            <person name="Wiegand S."/>
            <person name="Jogler M."/>
            <person name="Boedeker C."/>
            <person name="Pinto D."/>
            <person name="Vollmers J."/>
            <person name="Rivas-Marin E."/>
            <person name="Kohn T."/>
            <person name="Peeters S.H."/>
            <person name="Heuer A."/>
            <person name="Rast P."/>
            <person name="Oberbeckmann S."/>
            <person name="Bunk B."/>
            <person name="Jeske O."/>
            <person name="Meyerdierks A."/>
            <person name="Storesund J.E."/>
            <person name="Kallscheuer N."/>
            <person name="Luecker S."/>
            <person name="Lage O.M."/>
            <person name="Pohl T."/>
            <person name="Merkel B.J."/>
            <person name="Hornburger P."/>
            <person name="Mueller R.-W."/>
            <person name="Bruemmer F."/>
            <person name="Labrenz M."/>
            <person name="Spormann A.M."/>
            <person name="Op den Camp H."/>
            <person name="Overmann J."/>
            <person name="Amann R."/>
            <person name="Jetten M.S.M."/>
            <person name="Mascher T."/>
            <person name="Medema M.H."/>
            <person name="Devos D.P."/>
            <person name="Kaster A.-K."/>
            <person name="Ovreas L."/>
            <person name="Rohde M."/>
            <person name="Galperin M.Y."/>
            <person name="Jogler C."/>
        </authorList>
    </citation>
    <scope>NUCLEOTIDE SEQUENCE [LARGE SCALE GENOMIC DNA]</scope>
    <source>
        <strain evidence="3 4">Pan181</strain>
    </source>
</reference>
<protein>
    <recommendedName>
        <fullName evidence="2">Ice-binding protein C-terminal domain-containing protein</fullName>
    </recommendedName>
</protein>
<gene>
    <name evidence="3" type="ORF">Pan181_20820</name>
</gene>
<evidence type="ECO:0000256" key="1">
    <source>
        <dbReference type="SAM" id="SignalP"/>
    </source>
</evidence>
<organism evidence="3 4">
    <name type="scientific">Aeoliella mucimassa</name>
    <dbReference type="NCBI Taxonomy" id="2527972"/>
    <lineage>
        <taxon>Bacteria</taxon>
        <taxon>Pseudomonadati</taxon>
        <taxon>Planctomycetota</taxon>
        <taxon>Planctomycetia</taxon>
        <taxon>Pirellulales</taxon>
        <taxon>Lacipirellulaceae</taxon>
        <taxon>Aeoliella</taxon>
    </lineage>
</organism>
<accession>A0A518AMD1</accession>
<feature type="domain" description="Ice-binding protein C-terminal" evidence="2">
    <location>
        <begin position="230"/>
        <end position="249"/>
    </location>
</feature>
<evidence type="ECO:0000259" key="2">
    <source>
        <dbReference type="Pfam" id="PF07589"/>
    </source>
</evidence>
<feature type="chain" id="PRO_5022170619" description="Ice-binding protein C-terminal domain-containing protein" evidence="1">
    <location>
        <begin position="23"/>
        <end position="258"/>
    </location>
</feature>